<evidence type="ECO:0000313" key="2">
    <source>
        <dbReference type="EMBL" id="GJS96242.1"/>
    </source>
</evidence>
<dbReference type="InterPro" id="IPR025558">
    <property type="entry name" value="DUF4283"/>
</dbReference>
<evidence type="ECO:0000259" key="1">
    <source>
        <dbReference type="Pfam" id="PF14111"/>
    </source>
</evidence>
<name>A0ABQ5A1V6_9ASTR</name>
<protein>
    <submittedName>
        <fullName evidence="2">Zinc knuckle CX2CX4HX4C containing protein</fullName>
    </submittedName>
</protein>
<sequence length="277" mass="31170">MDSHGNLRGGTDTRVNLEEPCDIIKNSKGVVEGLQCETLTRAHSNPSYSFGDSATICDGAELFCVSLSTPKDIDTFTSDLESSKYRVWSELTREKRQDVMNTIWSVWNKLVAKNPIEMDVSKVSSSDPIVQAVDINTKSTSYARAAGASAKELPKVNSNFRPLVANPVFDGVNISILCKVVEKVSTRFEHTLYGYFIGKRIAFPVVEYYARINLAKRGLKRIMMNNKGFFFFKFISRVSLEVVLKGGTWVIRKSPIILKNWSIDTRLLKEELTRIPI</sequence>
<dbReference type="Proteomes" id="UP001151760">
    <property type="component" value="Unassembled WGS sequence"/>
</dbReference>
<reference evidence="2" key="1">
    <citation type="journal article" date="2022" name="Int. J. Mol. Sci.">
        <title>Draft Genome of Tanacetum Coccineum: Genomic Comparison of Closely Related Tanacetum-Family Plants.</title>
        <authorList>
            <person name="Yamashiro T."/>
            <person name="Shiraishi A."/>
            <person name="Nakayama K."/>
            <person name="Satake H."/>
        </authorList>
    </citation>
    <scope>NUCLEOTIDE SEQUENCE</scope>
</reference>
<proteinExistence type="predicted"/>
<accession>A0ABQ5A1V6</accession>
<keyword evidence="3" id="KW-1185">Reference proteome</keyword>
<feature type="domain" description="DUF4283" evidence="1">
    <location>
        <begin position="187"/>
        <end position="263"/>
    </location>
</feature>
<evidence type="ECO:0000313" key="3">
    <source>
        <dbReference type="Proteomes" id="UP001151760"/>
    </source>
</evidence>
<dbReference type="Pfam" id="PF14111">
    <property type="entry name" value="DUF4283"/>
    <property type="match status" value="1"/>
</dbReference>
<dbReference type="EMBL" id="BQNB010011871">
    <property type="protein sequence ID" value="GJS96242.1"/>
    <property type="molecule type" value="Genomic_DNA"/>
</dbReference>
<comment type="caution">
    <text evidence="2">The sequence shown here is derived from an EMBL/GenBank/DDBJ whole genome shotgun (WGS) entry which is preliminary data.</text>
</comment>
<organism evidence="2 3">
    <name type="scientific">Tanacetum coccineum</name>
    <dbReference type="NCBI Taxonomy" id="301880"/>
    <lineage>
        <taxon>Eukaryota</taxon>
        <taxon>Viridiplantae</taxon>
        <taxon>Streptophyta</taxon>
        <taxon>Embryophyta</taxon>
        <taxon>Tracheophyta</taxon>
        <taxon>Spermatophyta</taxon>
        <taxon>Magnoliopsida</taxon>
        <taxon>eudicotyledons</taxon>
        <taxon>Gunneridae</taxon>
        <taxon>Pentapetalae</taxon>
        <taxon>asterids</taxon>
        <taxon>campanulids</taxon>
        <taxon>Asterales</taxon>
        <taxon>Asteraceae</taxon>
        <taxon>Asteroideae</taxon>
        <taxon>Anthemideae</taxon>
        <taxon>Anthemidinae</taxon>
        <taxon>Tanacetum</taxon>
    </lineage>
</organism>
<gene>
    <name evidence="2" type="ORF">Tco_0803210</name>
</gene>
<reference evidence="2" key="2">
    <citation type="submission" date="2022-01" db="EMBL/GenBank/DDBJ databases">
        <authorList>
            <person name="Yamashiro T."/>
            <person name="Shiraishi A."/>
            <person name="Satake H."/>
            <person name="Nakayama K."/>
        </authorList>
    </citation>
    <scope>NUCLEOTIDE SEQUENCE</scope>
</reference>